<name>I2Q3T4_9BACT</name>
<organism evidence="1">
    <name type="scientific">Desulfovibrio sp. U5L</name>
    <dbReference type="NCBI Taxonomy" id="596152"/>
    <lineage>
        <taxon>Bacteria</taxon>
        <taxon>Pseudomonadati</taxon>
        <taxon>Thermodesulfobacteriota</taxon>
        <taxon>Desulfovibrionia</taxon>
        <taxon>Desulfovibrionales</taxon>
        <taxon>Desulfovibrionaceae</taxon>
        <taxon>Desulfovibrio</taxon>
    </lineage>
</organism>
<dbReference type="InterPro" id="IPR046534">
    <property type="entry name" value="DUF6599"/>
</dbReference>
<accession>I2Q3T4</accession>
<dbReference type="eggNOG" id="ENOG5032V4M">
    <property type="taxonomic scope" value="Bacteria"/>
</dbReference>
<protein>
    <submittedName>
        <fullName evidence="1">Uncharacterized protein</fullName>
    </submittedName>
</protein>
<dbReference type="AlphaFoldDB" id="I2Q3T4"/>
<dbReference type="EMBL" id="JH600068">
    <property type="protein sequence ID" value="EIG54440.1"/>
    <property type="molecule type" value="Genomic_DNA"/>
</dbReference>
<sequence>MGPKRSRIGRGERTAAWTVLALLAAAAVWIGLAQARLSPAVAVALAPPRPAGSVAGAAGGRVFATAGYLGDLPGAVPTTPVASYDPDTLSDRIDGKAELYLAAGFKEMSTRAYTLASGARVDAWIYAQTAPSDAFAVLSGQRRAGARPSPLSPDAYATENAVYFTKGNLYVELVADRDDAATGQGLAALGTALAAALPGDAPAGAAGPASPSGPVDEKTLFPKDGLDLQSVRLAASDAMGLAGFSNVYTAEYALPEGAATAFLARRATPADAAREAKAFAGFIAQNGYVPEAAPGLPDGATLLAADGSFEVVWAKGTLVAGVHDAVSREAALGLAARLAASLAGLKDVK</sequence>
<dbReference type="STRING" id="596152.DesU5LDRAFT_2795"/>
<dbReference type="Pfam" id="PF20244">
    <property type="entry name" value="DUF6599"/>
    <property type="match status" value="1"/>
</dbReference>
<proteinExistence type="predicted"/>
<evidence type="ECO:0000313" key="1">
    <source>
        <dbReference type="EMBL" id="EIG54440.1"/>
    </source>
</evidence>
<dbReference type="OrthoDB" id="282746at2"/>
<dbReference type="HOGENOM" id="CLU_801069_0_0_7"/>
<gene>
    <name evidence="1" type="ORF">DesU5LDRAFT_2795</name>
</gene>
<reference evidence="1" key="1">
    <citation type="submission" date="2011-11" db="EMBL/GenBank/DDBJ databases">
        <title>Improved High-Quality Draft sequence of Desulfovibrio sp. U5L.</title>
        <authorList>
            <consortium name="US DOE Joint Genome Institute"/>
            <person name="Lucas S."/>
            <person name="Han J."/>
            <person name="Lapidus A."/>
            <person name="Cheng J.-F."/>
            <person name="Goodwin L."/>
            <person name="Pitluck S."/>
            <person name="Peters L."/>
            <person name="Ovchinnikova G."/>
            <person name="Held B."/>
            <person name="Detter J.C."/>
            <person name="Han C."/>
            <person name="Tapia R."/>
            <person name="Land M."/>
            <person name="Hauser L."/>
            <person name="Kyrpides N."/>
            <person name="Ivanova N."/>
            <person name="Pagani I."/>
            <person name="Gabster J."/>
            <person name="Walker C."/>
            <person name="Stolyar S."/>
            <person name="Stahl D."/>
            <person name="Arkin A."/>
            <person name="Dehal P."/>
            <person name="Hazen T."/>
            <person name="Woyke T."/>
        </authorList>
    </citation>
    <scope>NUCLEOTIDE SEQUENCE [LARGE SCALE GENOMIC DNA]</scope>
    <source>
        <strain evidence="1">U5L</strain>
    </source>
</reference>